<accession>A0AAF0CRN8</accession>
<dbReference type="RefSeq" id="WP_330932308.1">
    <property type="nucleotide sequence ID" value="NZ_CP119075.1"/>
</dbReference>
<proteinExistence type="predicted"/>
<protein>
    <submittedName>
        <fullName evidence="1">Uncharacterized protein</fullName>
    </submittedName>
</protein>
<keyword evidence="2" id="KW-1185">Reference proteome</keyword>
<gene>
    <name evidence="1" type="ORF">PXH66_07985</name>
</gene>
<reference evidence="1" key="1">
    <citation type="submission" date="2023-03" db="EMBL/GenBank/DDBJ databases">
        <title>Lomoglobus Profundus gen. nov., sp. nov., a novel member of the phylum Verrucomicrobia, isolated from deep-marine sediment of South China Sea.</title>
        <authorList>
            <person name="Ahmad T."/>
            <person name="Ishaq S.E."/>
            <person name="Wang F."/>
        </authorList>
    </citation>
    <scope>NUCLEOTIDE SEQUENCE</scope>
    <source>
        <strain evidence="1">LMO-M01</strain>
    </source>
</reference>
<name>A0AAF0CRN8_9BACT</name>
<organism evidence="1 2">
    <name type="scientific">Synoicihabitans lomoniglobus</name>
    <dbReference type="NCBI Taxonomy" id="2909285"/>
    <lineage>
        <taxon>Bacteria</taxon>
        <taxon>Pseudomonadati</taxon>
        <taxon>Verrucomicrobiota</taxon>
        <taxon>Opitutia</taxon>
        <taxon>Opitutales</taxon>
        <taxon>Opitutaceae</taxon>
        <taxon>Synoicihabitans</taxon>
    </lineage>
</organism>
<sequence>MKQGLSSDTFGHRYCELHGITTDRFASHFFARCLHPHARPIAPLIKLFNRQFFASDFDTVADIAGCRSLQEMHAAIAEYRYHPYNRGWARDWLRIRISSRRIMRHGRQFFRSRSSGLAPVSG</sequence>
<evidence type="ECO:0000313" key="2">
    <source>
        <dbReference type="Proteomes" id="UP001218638"/>
    </source>
</evidence>
<dbReference type="KEGG" id="slom:PXH66_07985"/>
<dbReference type="AlphaFoldDB" id="A0AAF0CRN8"/>
<dbReference type="Proteomes" id="UP001218638">
    <property type="component" value="Chromosome"/>
</dbReference>
<evidence type="ECO:0000313" key="1">
    <source>
        <dbReference type="EMBL" id="WED66787.1"/>
    </source>
</evidence>
<dbReference type="EMBL" id="CP119075">
    <property type="protein sequence ID" value="WED66787.1"/>
    <property type="molecule type" value="Genomic_DNA"/>
</dbReference>